<organism evidence="2 3">
    <name type="scientific">Paenibacillus nasutitermitis</name>
    <dbReference type="NCBI Taxonomy" id="1652958"/>
    <lineage>
        <taxon>Bacteria</taxon>
        <taxon>Bacillati</taxon>
        <taxon>Bacillota</taxon>
        <taxon>Bacilli</taxon>
        <taxon>Bacillales</taxon>
        <taxon>Paenibacillaceae</taxon>
        <taxon>Paenibacillus</taxon>
    </lineage>
</organism>
<reference evidence="2" key="1">
    <citation type="journal article" date="2014" name="Int. J. Syst. Evol. Microbiol.">
        <title>Complete genome sequence of Corynebacterium casei LMG S-19264T (=DSM 44701T), isolated from a smear-ripened cheese.</title>
        <authorList>
            <consortium name="US DOE Joint Genome Institute (JGI-PGF)"/>
            <person name="Walter F."/>
            <person name="Albersmeier A."/>
            <person name="Kalinowski J."/>
            <person name="Ruckert C."/>
        </authorList>
    </citation>
    <scope>NUCLEOTIDE SEQUENCE</scope>
    <source>
        <strain evidence="2">CGMCC 1.15178</strain>
    </source>
</reference>
<reference evidence="2" key="2">
    <citation type="submission" date="2020-09" db="EMBL/GenBank/DDBJ databases">
        <authorList>
            <person name="Sun Q."/>
            <person name="Zhou Y."/>
        </authorList>
    </citation>
    <scope>NUCLEOTIDE SEQUENCE</scope>
    <source>
        <strain evidence="2">CGMCC 1.15178</strain>
    </source>
</reference>
<feature type="transmembrane region" description="Helical" evidence="1">
    <location>
        <begin position="100"/>
        <end position="122"/>
    </location>
</feature>
<feature type="transmembrane region" description="Helical" evidence="1">
    <location>
        <begin position="315"/>
        <end position="333"/>
    </location>
</feature>
<feature type="transmembrane region" description="Helical" evidence="1">
    <location>
        <begin position="164"/>
        <end position="188"/>
    </location>
</feature>
<evidence type="ECO:0000256" key="1">
    <source>
        <dbReference type="SAM" id="Phobius"/>
    </source>
</evidence>
<feature type="transmembrane region" description="Helical" evidence="1">
    <location>
        <begin position="233"/>
        <end position="251"/>
    </location>
</feature>
<dbReference type="EMBL" id="BMHP01000003">
    <property type="protein sequence ID" value="GGD84912.1"/>
    <property type="molecule type" value="Genomic_DNA"/>
</dbReference>
<dbReference type="AlphaFoldDB" id="A0A917DYT8"/>
<accession>A0A917DYT8</accession>
<keyword evidence="1" id="KW-0812">Transmembrane</keyword>
<evidence type="ECO:0000313" key="3">
    <source>
        <dbReference type="Proteomes" id="UP000612456"/>
    </source>
</evidence>
<dbReference type="RefSeq" id="WP_229750496.1">
    <property type="nucleotide sequence ID" value="NZ_BMHP01000003.1"/>
</dbReference>
<feature type="transmembrane region" description="Helical" evidence="1">
    <location>
        <begin position="134"/>
        <end position="152"/>
    </location>
</feature>
<name>A0A917DYT8_9BACL</name>
<feature type="transmembrane region" description="Helical" evidence="1">
    <location>
        <begin position="208"/>
        <end position="226"/>
    </location>
</feature>
<keyword evidence="3" id="KW-1185">Reference proteome</keyword>
<feature type="transmembrane region" description="Helical" evidence="1">
    <location>
        <begin position="286"/>
        <end position="309"/>
    </location>
</feature>
<keyword evidence="1" id="KW-1133">Transmembrane helix</keyword>
<protein>
    <submittedName>
        <fullName evidence="2">Uncharacterized protein</fullName>
    </submittedName>
</protein>
<gene>
    <name evidence="2" type="ORF">GCM10010911_49120</name>
</gene>
<keyword evidence="1" id="KW-0472">Membrane</keyword>
<comment type="caution">
    <text evidence="2">The sequence shown here is derived from an EMBL/GenBank/DDBJ whole genome shotgun (WGS) entry which is preliminary data.</text>
</comment>
<evidence type="ECO:0000313" key="2">
    <source>
        <dbReference type="EMBL" id="GGD84912.1"/>
    </source>
</evidence>
<sequence>MGHPVTQPNVNITRNNTGIGTKGHLFTMLFGFWLIIGVFVDGWAHTNLDSSLETFFTPWHGILYTGYLACAVWLGWLVARGRKLGLSWMNTVPLGYRSGILGVLIFGAGGIGDMTWHIIFGIEVGIEALYSPTHLLLFAGGTLIVTSPFRALKYTLPQSPSLGSMIIPVISLALGVSFAAFFGMGFWVFGQDSPSQFTSSDLVLTDGISSLLLTIILLLLPLLWLLSYRRLPFGSIALYFLIPFCLMYVLYPSLSMIAVGLITGLAADALYRSWNLYADRGWKRRSFFVLIPLLLASGYYLVLEIWLGVAWNVEFWTGGIVLSGLTGLAISYFQPVEAER</sequence>
<feature type="transmembrane region" description="Helical" evidence="1">
    <location>
        <begin position="257"/>
        <end position="274"/>
    </location>
</feature>
<dbReference type="Proteomes" id="UP000612456">
    <property type="component" value="Unassembled WGS sequence"/>
</dbReference>
<feature type="transmembrane region" description="Helical" evidence="1">
    <location>
        <begin position="56"/>
        <end position="79"/>
    </location>
</feature>
<feature type="transmembrane region" description="Helical" evidence="1">
    <location>
        <begin position="24"/>
        <end position="44"/>
    </location>
</feature>
<proteinExistence type="predicted"/>